<dbReference type="GO" id="GO:0005886">
    <property type="term" value="C:plasma membrane"/>
    <property type="evidence" value="ECO:0007669"/>
    <property type="project" value="UniProtKB-SubCell"/>
</dbReference>
<evidence type="ECO:0000256" key="3">
    <source>
        <dbReference type="ARBA" id="ARBA00022692"/>
    </source>
</evidence>
<evidence type="ECO:0000256" key="2">
    <source>
        <dbReference type="ARBA" id="ARBA00022475"/>
    </source>
</evidence>
<dbReference type="Proteomes" id="UP000185494">
    <property type="component" value="Chromosome 2"/>
</dbReference>
<evidence type="ECO:0000256" key="5">
    <source>
        <dbReference type="ARBA" id="ARBA00023136"/>
    </source>
</evidence>
<dbReference type="GO" id="GO:0006508">
    <property type="term" value="P:proteolysis"/>
    <property type="evidence" value="ECO:0007669"/>
    <property type="project" value="UniProtKB-KW"/>
</dbReference>
<proteinExistence type="predicted"/>
<keyword evidence="3 6" id="KW-0812">Transmembrane</keyword>
<feature type="transmembrane region" description="Helical" evidence="6">
    <location>
        <begin position="26"/>
        <end position="43"/>
    </location>
</feature>
<organism evidence="7 8">
    <name type="scientific">Roseomonas gilardii</name>
    <dbReference type="NCBI Taxonomy" id="257708"/>
    <lineage>
        <taxon>Bacteria</taxon>
        <taxon>Pseudomonadati</taxon>
        <taxon>Pseudomonadota</taxon>
        <taxon>Alphaproteobacteria</taxon>
        <taxon>Acetobacterales</taxon>
        <taxon>Roseomonadaceae</taxon>
        <taxon>Roseomonas</taxon>
    </lineage>
</organism>
<evidence type="ECO:0000256" key="6">
    <source>
        <dbReference type="SAM" id="Phobius"/>
    </source>
</evidence>
<sequence>MDPTIPYCGSAPLPEELWGRWNLDPVLLSILAVAGLAHGWWLGREGRGRQARFALAGWLVLLAAFVSPLCALSSALFSARVAHHMLLVAVAAPLLAAGLPPDRGSGGRALLPALAGAQAVLLWFWHAPSPYAAALGSDALYWIMELSLLLPALLLWRAVLSPERAAGPVLAALLFTTMQMGLLGALLTFAGQPLYAPHLASTAPYGLSPLEDQQLAGLIMWVPASLPYLAAALLRLASLLGTESRRAA</sequence>
<dbReference type="eggNOG" id="COG3336">
    <property type="taxonomic scope" value="Bacteria"/>
</dbReference>
<gene>
    <name evidence="7" type="ORF">RGI145_19800</name>
</gene>
<dbReference type="Pfam" id="PF09678">
    <property type="entry name" value="Caa3_CtaG"/>
    <property type="match status" value="1"/>
</dbReference>
<dbReference type="STRING" id="257708.RGI145_19800"/>
<feature type="transmembrane region" description="Helical" evidence="6">
    <location>
        <begin position="215"/>
        <end position="236"/>
    </location>
</feature>
<protein>
    <submittedName>
        <fullName evidence="7">CAAX protease</fullName>
    </submittedName>
</protein>
<evidence type="ECO:0000256" key="4">
    <source>
        <dbReference type="ARBA" id="ARBA00022989"/>
    </source>
</evidence>
<evidence type="ECO:0000313" key="8">
    <source>
        <dbReference type="Proteomes" id="UP000185494"/>
    </source>
</evidence>
<dbReference type="GO" id="GO:0008233">
    <property type="term" value="F:peptidase activity"/>
    <property type="evidence" value="ECO:0007669"/>
    <property type="project" value="UniProtKB-KW"/>
</dbReference>
<dbReference type="AlphaFoldDB" id="A0A1L7ALE1"/>
<feature type="transmembrane region" description="Helical" evidence="6">
    <location>
        <begin position="55"/>
        <end position="75"/>
    </location>
</feature>
<feature type="transmembrane region" description="Helical" evidence="6">
    <location>
        <begin position="81"/>
        <end position="97"/>
    </location>
</feature>
<dbReference type="EMBL" id="CP015584">
    <property type="protein sequence ID" value="APT59587.1"/>
    <property type="molecule type" value="Genomic_DNA"/>
</dbReference>
<keyword evidence="7" id="KW-0378">Hydrolase</keyword>
<feature type="transmembrane region" description="Helical" evidence="6">
    <location>
        <begin position="172"/>
        <end position="195"/>
    </location>
</feature>
<keyword evidence="5 6" id="KW-0472">Membrane</keyword>
<reference evidence="7 8" key="1">
    <citation type="submission" date="2016-05" db="EMBL/GenBank/DDBJ databases">
        <title>Complete Genome and Methylome Analysis of Psychrotrophic Bacterial Isolates from Antarctic Lake Untersee.</title>
        <authorList>
            <person name="Fomenkov A."/>
            <person name="Akimov V.N."/>
            <person name="Vasilyeva L.V."/>
            <person name="Andersen D."/>
            <person name="Vincze T."/>
            <person name="Roberts R.J."/>
        </authorList>
    </citation>
    <scope>NUCLEOTIDE SEQUENCE [LARGE SCALE GENOMIC DNA]</scope>
    <source>
        <strain evidence="7 8">U14-5</strain>
    </source>
</reference>
<name>A0A1L7ALE1_9PROT</name>
<evidence type="ECO:0000313" key="7">
    <source>
        <dbReference type="EMBL" id="APT59587.1"/>
    </source>
</evidence>
<feature type="transmembrane region" description="Helical" evidence="6">
    <location>
        <begin position="139"/>
        <end position="160"/>
    </location>
</feature>
<feature type="transmembrane region" description="Helical" evidence="6">
    <location>
        <begin position="109"/>
        <end position="127"/>
    </location>
</feature>
<keyword evidence="7" id="KW-0645">Protease</keyword>
<evidence type="ECO:0000256" key="1">
    <source>
        <dbReference type="ARBA" id="ARBA00004651"/>
    </source>
</evidence>
<comment type="subcellular location">
    <subcellularLocation>
        <location evidence="1">Cell membrane</location>
        <topology evidence="1">Multi-pass membrane protein</topology>
    </subcellularLocation>
</comment>
<keyword evidence="4 6" id="KW-1133">Transmembrane helix</keyword>
<keyword evidence="2" id="KW-1003">Cell membrane</keyword>
<accession>A0A1L7ALE1</accession>
<dbReference type="RefSeq" id="WP_075800299.1">
    <property type="nucleotide sequence ID" value="NZ_CP015584.1"/>
</dbReference>
<dbReference type="KEGG" id="rgi:RGI145_19800"/>
<dbReference type="InterPro" id="IPR019108">
    <property type="entry name" value="Caa3_assmbl_CtaG-rel"/>
</dbReference>